<proteinExistence type="predicted"/>
<protein>
    <submittedName>
        <fullName evidence="2">Uncharacterized protein</fullName>
    </submittedName>
</protein>
<dbReference type="InParanoid" id="A0A1V9X1C2"/>
<evidence type="ECO:0000313" key="2">
    <source>
        <dbReference type="EMBL" id="OQR67216.1"/>
    </source>
</evidence>
<reference evidence="2 3" key="1">
    <citation type="journal article" date="2017" name="Gigascience">
        <title>Draft genome of the honey bee ectoparasitic mite, Tropilaelaps mercedesae, is shaped by the parasitic life history.</title>
        <authorList>
            <person name="Dong X."/>
            <person name="Armstrong S.D."/>
            <person name="Xia D."/>
            <person name="Makepeace B.L."/>
            <person name="Darby A.C."/>
            <person name="Kadowaki T."/>
        </authorList>
    </citation>
    <scope>NUCLEOTIDE SEQUENCE [LARGE SCALE GENOMIC DNA]</scope>
    <source>
        <strain evidence="2">Wuxi-XJTLU</strain>
    </source>
</reference>
<dbReference type="EMBL" id="MNPL01029499">
    <property type="protein sequence ID" value="OQR67216.1"/>
    <property type="molecule type" value="Genomic_DNA"/>
</dbReference>
<gene>
    <name evidence="2" type="ORF">BIW11_04814</name>
</gene>
<feature type="region of interest" description="Disordered" evidence="1">
    <location>
        <begin position="317"/>
        <end position="348"/>
    </location>
</feature>
<evidence type="ECO:0000313" key="3">
    <source>
        <dbReference type="Proteomes" id="UP000192247"/>
    </source>
</evidence>
<organism evidence="2 3">
    <name type="scientific">Tropilaelaps mercedesae</name>
    <dbReference type="NCBI Taxonomy" id="418985"/>
    <lineage>
        <taxon>Eukaryota</taxon>
        <taxon>Metazoa</taxon>
        <taxon>Ecdysozoa</taxon>
        <taxon>Arthropoda</taxon>
        <taxon>Chelicerata</taxon>
        <taxon>Arachnida</taxon>
        <taxon>Acari</taxon>
        <taxon>Parasitiformes</taxon>
        <taxon>Mesostigmata</taxon>
        <taxon>Gamasina</taxon>
        <taxon>Dermanyssoidea</taxon>
        <taxon>Laelapidae</taxon>
        <taxon>Tropilaelaps</taxon>
    </lineage>
</organism>
<name>A0A1V9X1C2_9ACAR</name>
<dbReference type="AlphaFoldDB" id="A0A1V9X1C2"/>
<evidence type="ECO:0000256" key="1">
    <source>
        <dbReference type="SAM" id="MobiDB-lite"/>
    </source>
</evidence>
<comment type="caution">
    <text evidence="2">The sequence shown here is derived from an EMBL/GenBank/DDBJ whole genome shotgun (WGS) entry which is preliminary data.</text>
</comment>
<accession>A0A1V9X1C2</accession>
<feature type="compositionally biased region" description="Basic residues" evidence="1">
    <location>
        <begin position="326"/>
        <end position="348"/>
    </location>
</feature>
<sequence length="397" mass="44830">MRRLGVSRSSSINIFPVTDMARHEHMHMRVLAVGGRLTLFTIETKEYSDKEKNERRARPRMRWLGTIMTPSPGPANETQQGKQRKIKERPCAMARPEIVSPLAVNSLPTGESVAERRRRKTWLLRGWIRRNRREQVGEDTCLMIGAAVRDPGRPSSNAGSLSFRKKPNRQRHCCHSLSVGTVQKRCELLRQLVGESIEAFSSRPSHGNVAKDLYLDLMFDVALPSRCRFCLCRRSRFALHLPLFLCGQLDQAKAFAPTSPPTRRPIIRALRSLTSWAMRAATSTLSTDSWAPYAVGDPLGHQRLPADKSTLAEARINAPRSPRGAARSKARVRGCRRPRRRKRERFQRTLRRSPLCAAVARVAVGRLRARLLSGSWRRVTSATSAGDLLAEKFCSQD</sequence>
<keyword evidence="3" id="KW-1185">Reference proteome</keyword>
<dbReference type="Proteomes" id="UP000192247">
    <property type="component" value="Unassembled WGS sequence"/>
</dbReference>